<protein>
    <submittedName>
        <fullName evidence="2">Nuclear transport factor 2 family protein</fullName>
    </submittedName>
</protein>
<dbReference type="RefSeq" id="WP_397059984.1">
    <property type="nucleotide sequence ID" value="NZ_JBIRYL010000001.1"/>
</dbReference>
<dbReference type="EMBL" id="JBIRYL010000001">
    <property type="protein sequence ID" value="MFI2229238.1"/>
    <property type="molecule type" value="Genomic_DNA"/>
</dbReference>
<reference evidence="2 3" key="1">
    <citation type="submission" date="2024-10" db="EMBL/GenBank/DDBJ databases">
        <title>The Natural Products Discovery Center: Release of the First 8490 Sequenced Strains for Exploring Actinobacteria Biosynthetic Diversity.</title>
        <authorList>
            <person name="Kalkreuter E."/>
            <person name="Kautsar S.A."/>
            <person name="Yang D."/>
            <person name="Bader C.D."/>
            <person name="Teijaro C.N."/>
            <person name="Fluegel L."/>
            <person name="Davis C.M."/>
            <person name="Simpson J.R."/>
            <person name="Lauterbach L."/>
            <person name="Steele A.D."/>
            <person name="Gui C."/>
            <person name="Meng S."/>
            <person name="Li G."/>
            <person name="Viehrig K."/>
            <person name="Ye F."/>
            <person name="Su P."/>
            <person name="Kiefer A.F."/>
            <person name="Nichols A."/>
            <person name="Cepeda A.J."/>
            <person name="Yan W."/>
            <person name="Fan B."/>
            <person name="Jiang Y."/>
            <person name="Adhikari A."/>
            <person name="Zheng C.-J."/>
            <person name="Schuster L."/>
            <person name="Cowan T.M."/>
            <person name="Smanski M.J."/>
            <person name="Chevrette M.G."/>
            <person name="De Carvalho L.P.S."/>
            <person name="Shen B."/>
        </authorList>
    </citation>
    <scope>NUCLEOTIDE SEQUENCE [LARGE SCALE GENOMIC DNA]</scope>
    <source>
        <strain evidence="2 3">NPDC019377</strain>
    </source>
</reference>
<dbReference type="InterPro" id="IPR037401">
    <property type="entry name" value="SnoaL-like"/>
</dbReference>
<sequence length="171" mass="18855">MNHEESLAGLAERVQRLEDELAIIRTLTAYGPLVDAGEADAVAALWTEDGEYDVEGWRMIGRADLRDMVRSAAHQDIITGGSAHFFGPAHIERIDGDEATAVCESILVRNEDGRFYIWRAGAHRIELRRTDQGWCVSRRVTRPLNGSVEGRRLLTGMPAATVGTGTEQPGR</sequence>
<organism evidence="2 3">
    <name type="scientific">Nocardia testacea</name>
    <dbReference type="NCBI Taxonomy" id="248551"/>
    <lineage>
        <taxon>Bacteria</taxon>
        <taxon>Bacillati</taxon>
        <taxon>Actinomycetota</taxon>
        <taxon>Actinomycetes</taxon>
        <taxon>Mycobacteriales</taxon>
        <taxon>Nocardiaceae</taxon>
        <taxon>Nocardia</taxon>
    </lineage>
</organism>
<proteinExistence type="predicted"/>
<evidence type="ECO:0000313" key="2">
    <source>
        <dbReference type="EMBL" id="MFI2229238.1"/>
    </source>
</evidence>
<comment type="caution">
    <text evidence="2">The sequence shown here is derived from an EMBL/GenBank/DDBJ whole genome shotgun (WGS) entry which is preliminary data.</text>
</comment>
<dbReference type="InterPro" id="IPR032710">
    <property type="entry name" value="NTF2-like_dom_sf"/>
</dbReference>
<dbReference type="Gene3D" id="3.10.450.50">
    <property type="match status" value="1"/>
</dbReference>
<dbReference type="CDD" id="cd00531">
    <property type="entry name" value="NTF2_like"/>
    <property type="match status" value="1"/>
</dbReference>
<evidence type="ECO:0000259" key="1">
    <source>
        <dbReference type="Pfam" id="PF13577"/>
    </source>
</evidence>
<accession>A0ABW7VRL8</accession>
<name>A0ABW7VRL8_9NOCA</name>
<dbReference type="SUPFAM" id="SSF54427">
    <property type="entry name" value="NTF2-like"/>
    <property type="match status" value="1"/>
</dbReference>
<dbReference type="Pfam" id="PF13577">
    <property type="entry name" value="SnoaL_4"/>
    <property type="match status" value="1"/>
</dbReference>
<feature type="domain" description="SnoaL-like" evidence="1">
    <location>
        <begin position="15"/>
        <end position="139"/>
    </location>
</feature>
<dbReference type="Proteomes" id="UP001611494">
    <property type="component" value="Unassembled WGS sequence"/>
</dbReference>
<evidence type="ECO:0000313" key="3">
    <source>
        <dbReference type="Proteomes" id="UP001611494"/>
    </source>
</evidence>
<keyword evidence="3" id="KW-1185">Reference proteome</keyword>
<gene>
    <name evidence="2" type="ORF">ACH49Z_05250</name>
</gene>